<protein>
    <submittedName>
        <fullName evidence="2 3">Uncharacterized protein</fullName>
    </submittedName>
</protein>
<evidence type="ECO:0000313" key="2">
    <source>
        <dbReference type="EMBL" id="BBF89894.1"/>
    </source>
</evidence>
<dbReference type="EnsemblPlants" id="ONIVA03G01370.1">
    <property type="protein sequence ID" value="ONIVA03G01370.1"/>
    <property type="gene ID" value="ONIVA03G01370"/>
</dbReference>
<feature type="region of interest" description="Disordered" evidence="1">
    <location>
        <begin position="70"/>
        <end position="122"/>
    </location>
</feature>
<organism evidence="3">
    <name type="scientific">Oryza nivara</name>
    <name type="common">Indian wild rice</name>
    <name type="synonym">Oryza sativa f. spontanea</name>
    <dbReference type="NCBI Taxonomy" id="4536"/>
    <lineage>
        <taxon>Eukaryota</taxon>
        <taxon>Viridiplantae</taxon>
        <taxon>Streptophyta</taxon>
        <taxon>Embryophyta</taxon>
        <taxon>Tracheophyta</taxon>
        <taxon>Spermatophyta</taxon>
        <taxon>Magnoliopsida</taxon>
        <taxon>Liliopsida</taxon>
        <taxon>Poales</taxon>
        <taxon>Poaceae</taxon>
        <taxon>BOP clade</taxon>
        <taxon>Oryzoideae</taxon>
        <taxon>Oryzeae</taxon>
        <taxon>Oryzinae</taxon>
        <taxon>Oryza</taxon>
    </lineage>
</organism>
<evidence type="ECO:0000313" key="3">
    <source>
        <dbReference type="EnsemblPlants" id="ONIVA03G01370.1"/>
    </source>
</evidence>
<dbReference type="Gramene" id="ONIVA03G01370.1">
    <property type="protein sequence ID" value="ONIVA03G01370.1"/>
    <property type="gene ID" value="ONIVA03G01370"/>
</dbReference>
<proteinExistence type="predicted"/>
<dbReference type="HOGENOM" id="CLU_097342_0_0_1"/>
<dbReference type="Proteomes" id="UP000006591">
    <property type="component" value="Chromosome 3"/>
</dbReference>
<name>A0A0E0GG11_ORYNI</name>
<evidence type="ECO:0000256" key="1">
    <source>
        <dbReference type="SAM" id="MobiDB-lite"/>
    </source>
</evidence>
<accession>A0A0E0GG11</accession>
<dbReference type="EMBL" id="AP018875">
    <property type="protein sequence ID" value="BBF89894.1"/>
    <property type="molecule type" value="Genomic_DNA"/>
</dbReference>
<gene>
    <name evidence="2" type="primary">BBa0043N18.23</name>
</gene>
<evidence type="ECO:0000313" key="4">
    <source>
        <dbReference type="Proteomes" id="UP000006591"/>
    </source>
</evidence>
<reference evidence="3" key="1">
    <citation type="submission" date="2015-04" db="UniProtKB">
        <authorList>
            <consortium name="EnsemblPlants"/>
        </authorList>
    </citation>
    <scope>IDENTIFICATION</scope>
    <source>
        <strain evidence="3">SL10</strain>
    </source>
</reference>
<dbReference type="OMA" id="WPLREEF"/>
<dbReference type="AlphaFoldDB" id="A0A0E0GG11"/>
<feature type="compositionally biased region" description="Basic and acidic residues" evidence="1">
    <location>
        <begin position="94"/>
        <end position="111"/>
    </location>
</feature>
<reference evidence="3" key="2">
    <citation type="submission" date="2018-04" db="EMBL/GenBank/DDBJ databases">
        <title>OnivRS2 (Oryza nivara Reference Sequence Version 2).</title>
        <authorList>
            <person name="Zhang J."/>
            <person name="Kudrna D."/>
            <person name="Lee S."/>
            <person name="Talag J."/>
            <person name="Rajasekar S."/>
            <person name="Welchert J."/>
            <person name="Hsing Y.-I."/>
            <person name="Wing R.A."/>
        </authorList>
    </citation>
    <scope>NUCLEOTIDE SEQUENCE [LARGE SCALE GENOMIC DNA]</scope>
    <source>
        <strain evidence="3">SL10</strain>
    </source>
</reference>
<feature type="region of interest" description="Disordered" evidence="1">
    <location>
        <begin position="1"/>
        <end position="43"/>
    </location>
</feature>
<reference evidence="2" key="3">
    <citation type="submission" date="2018-08" db="EMBL/GenBank/DDBJ databases">
        <title>Oryza nivara genomic DNA, chromosome 11, BAC clone:BBa0043N18.</title>
        <authorList>
            <person name="Wu J."/>
            <person name="Kanamori H."/>
        </authorList>
    </citation>
    <scope>NUCLEOTIDE SEQUENCE</scope>
    <source>
        <strain evidence="2">W0106</strain>
    </source>
</reference>
<keyword evidence="4" id="KW-1185">Reference proteome</keyword>
<sequence length="235" mass="25030">MAAIDGQWRRMAGGGGEDGRRRQQIAATQEAERGGANVGRRWEAGRSDAEILSSGRCDAGVPLLSILSADEPSTASSGGGWEQATTRLLPHGSGRNERREKGRSGDRRRDLGSSPPSTAAWALPPSAATWARRRHPPLLGLCPHPLPPTATIRARRHHSGLSPPSSVARAPSPSVAAVADGSCSRLEHVVRGERKASPTWGSRMARQFGLAKFGHCGEEFGQSFGLTILVERLLE</sequence>